<keyword evidence="2" id="KW-1185">Reference proteome</keyword>
<reference evidence="2" key="1">
    <citation type="journal article" date="2022" name="Mol. Ecol. Resour.">
        <title>The genomes of chicory, endive, great burdock and yacon provide insights into Asteraceae palaeo-polyploidization history and plant inulin production.</title>
        <authorList>
            <person name="Fan W."/>
            <person name="Wang S."/>
            <person name="Wang H."/>
            <person name="Wang A."/>
            <person name="Jiang F."/>
            <person name="Liu H."/>
            <person name="Zhao H."/>
            <person name="Xu D."/>
            <person name="Zhang Y."/>
        </authorList>
    </citation>
    <scope>NUCLEOTIDE SEQUENCE [LARGE SCALE GENOMIC DNA]</scope>
    <source>
        <strain evidence="2">cv. Punajuju</strain>
    </source>
</reference>
<name>A0ACB9H7D5_CICIN</name>
<reference evidence="1 2" key="2">
    <citation type="journal article" date="2022" name="Mol. Ecol. Resour.">
        <title>The genomes of chicory, endive, great burdock and yacon provide insights into Asteraceae paleo-polyploidization history and plant inulin production.</title>
        <authorList>
            <person name="Fan W."/>
            <person name="Wang S."/>
            <person name="Wang H."/>
            <person name="Wang A."/>
            <person name="Jiang F."/>
            <person name="Liu H."/>
            <person name="Zhao H."/>
            <person name="Xu D."/>
            <person name="Zhang Y."/>
        </authorList>
    </citation>
    <scope>NUCLEOTIDE SEQUENCE [LARGE SCALE GENOMIC DNA]</scope>
    <source>
        <strain evidence="2">cv. Punajuju</strain>
        <tissue evidence="1">Leaves</tissue>
    </source>
</reference>
<evidence type="ECO:0000313" key="1">
    <source>
        <dbReference type="EMBL" id="KAI3790872.1"/>
    </source>
</evidence>
<dbReference type="Proteomes" id="UP001055811">
    <property type="component" value="Linkage Group LG01"/>
</dbReference>
<sequence length="262" mass="29202">MANQDDTIYTELLLEFLSTVYYALASREARSRLVSFRLGGVSRECSLRDFGRRTGIYTEEELQSRHFTPFLQACIQGRPDRAANATIWATLSNLQFEAGSARESQLHNPLHRLMHRIISTSVMQKQGSEKVSGDDMTFMWALLDPTRFLHLPYALAISLSTRAAGASSSSPTAGGHYITRLARSYGLLTAVTIATLTAIPPVHTSARFLENMGLIYQPHIYQPQAGHYVRVATEAPRAPRLAHAQEEEGPARRHRRVVDPPA</sequence>
<accession>A0ACB9H7D5</accession>
<protein>
    <submittedName>
        <fullName evidence="1">Uncharacterized protein</fullName>
    </submittedName>
</protein>
<comment type="caution">
    <text evidence="1">The sequence shown here is derived from an EMBL/GenBank/DDBJ whole genome shotgun (WGS) entry which is preliminary data.</text>
</comment>
<evidence type="ECO:0000313" key="2">
    <source>
        <dbReference type="Proteomes" id="UP001055811"/>
    </source>
</evidence>
<dbReference type="EMBL" id="CM042009">
    <property type="protein sequence ID" value="KAI3790872.1"/>
    <property type="molecule type" value="Genomic_DNA"/>
</dbReference>
<gene>
    <name evidence="1" type="ORF">L2E82_04262</name>
</gene>
<proteinExistence type="predicted"/>
<organism evidence="1 2">
    <name type="scientific">Cichorium intybus</name>
    <name type="common">Chicory</name>
    <dbReference type="NCBI Taxonomy" id="13427"/>
    <lineage>
        <taxon>Eukaryota</taxon>
        <taxon>Viridiplantae</taxon>
        <taxon>Streptophyta</taxon>
        <taxon>Embryophyta</taxon>
        <taxon>Tracheophyta</taxon>
        <taxon>Spermatophyta</taxon>
        <taxon>Magnoliopsida</taxon>
        <taxon>eudicotyledons</taxon>
        <taxon>Gunneridae</taxon>
        <taxon>Pentapetalae</taxon>
        <taxon>asterids</taxon>
        <taxon>campanulids</taxon>
        <taxon>Asterales</taxon>
        <taxon>Asteraceae</taxon>
        <taxon>Cichorioideae</taxon>
        <taxon>Cichorieae</taxon>
        <taxon>Cichoriinae</taxon>
        <taxon>Cichorium</taxon>
    </lineage>
</organism>